<dbReference type="Proteomes" id="UP001292079">
    <property type="component" value="Unassembled WGS sequence"/>
</dbReference>
<feature type="region of interest" description="Disordered" evidence="1">
    <location>
        <begin position="199"/>
        <end position="223"/>
    </location>
</feature>
<sequence length="638" mass="70401">MIDGGPRCVAWTSNICPKHSTLVMIVGDWENEHDKFVQNFQEDFDESPSADELPKFWKDPGSLSFLWQTDNLGCGGTADDGGETVVDVEATLQKLVLDETFEDPAILDISRKVPYQHLNKASFQHLRNTPAFPTAPTNILKGSRDIWSIESSYDTGHESSKATAASDCNTKSKGIIDIFRSLSVCPPVTGNAISIPVRSPVQNRLPPKPTSESRTRESGSETYYKVSQSPFNLRSVAPPTQYKAHSDTVFPAGDRVSQSQAFQNHPSVHDNGMHLNHPYVNSISLDILKWQLPTDANILPRLPLMQSAVGNIHLLQWDYSQIHSSALIRNQYVLQQNPSIALPVSSSQRNPLVGSPSIRGLTVSNMQPNLFPLLSHLSLFPIQSTNIESKQSVSQPSPTISCSKQPTQLVPSTEKLSTDSESDPYCGSWMTEYEAIGVLLIQLRPLMVSNPYVQDYYFASQWLRRVNAIQAKQITNGQAITINPPATMQLPIPIPLESLSDSNSPYQVTLKHKLVIPFSAVNLNAVLDQNVNENCDSFEKTAENQEMPTSESSNALGRPTRSNVHRPRVVAELSLVSALSSVSEQSFAKPSHSDVINNQVDDHVSDSFHIVSTGSVSVISNRKRLLVLAQIERVSLFS</sequence>
<evidence type="ECO:0000256" key="1">
    <source>
        <dbReference type="SAM" id="MobiDB-lite"/>
    </source>
</evidence>
<feature type="region of interest" description="Disordered" evidence="1">
    <location>
        <begin position="392"/>
        <end position="421"/>
    </location>
</feature>
<name>A0AAE1Z524_SCHME</name>
<reference evidence="2" key="1">
    <citation type="submission" date="2022-04" db="EMBL/GenBank/DDBJ databases">
        <authorList>
            <person name="Xu L."/>
            <person name="Lv Z."/>
        </authorList>
    </citation>
    <scope>NUCLEOTIDE SEQUENCE</scope>
    <source>
        <strain evidence="2">LV_2022a</strain>
    </source>
</reference>
<feature type="compositionally biased region" description="Polar residues" evidence="1">
    <location>
        <begin position="392"/>
        <end position="415"/>
    </location>
</feature>
<protein>
    <submittedName>
        <fullName evidence="2">Uncharacterized protein</fullName>
    </submittedName>
</protein>
<keyword evidence="3" id="KW-1185">Reference proteome</keyword>
<evidence type="ECO:0000313" key="2">
    <source>
        <dbReference type="EMBL" id="KAK4467387.1"/>
    </source>
</evidence>
<feature type="compositionally biased region" description="Polar residues" evidence="1">
    <location>
        <begin position="544"/>
        <end position="555"/>
    </location>
</feature>
<gene>
    <name evidence="2" type="ORF">MN116_008834</name>
</gene>
<reference evidence="2" key="2">
    <citation type="journal article" date="2023" name="Infect Dis Poverty">
        <title>Chromosome-scale genome of the human blood fluke Schistosoma mekongi and its implications for public health.</title>
        <authorList>
            <person name="Zhou M."/>
            <person name="Xu L."/>
            <person name="Xu D."/>
            <person name="Chen W."/>
            <person name="Khan J."/>
            <person name="Hu Y."/>
            <person name="Huang H."/>
            <person name="Wei H."/>
            <person name="Zhang Y."/>
            <person name="Chusongsang P."/>
            <person name="Tanasarnprasert K."/>
            <person name="Hu X."/>
            <person name="Limpanont Y."/>
            <person name="Lv Z."/>
        </authorList>
    </citation>
    <scope>NUCLEOTIDE SEQUENCE</scope>
    <source>
        <strain evidence="2">LV_2022a</strain>
    </source>
</reference>
<dbReference type="EMBL" id="JALJAT010000127">
    <property type="protein sequence ID" value="KAK4467387.1"/>
    <property type="molecule type" value="Genomic_DNA"/>
</dbReference>
<organism evidence="2 3">
    <name type="scientific">Schistosoma mekongi</name>
    <name type="common">Parasitic worm</name>
    <dbReference type="NCBI Taxonomy" id="38744"/>
    <lineage>
        <taxon>Eukaryota</taxon>
        <taxon>Metazoa</taxon>
        <taxon>Spiralia</taxon>
        <taxon>Lophotrochozoa</taxon>
        <taxon>Platyhelminthes</taxon>
        <taxon>Trematoda</taxon>
        <taxon>Digenea</taxon>
        <taxon>Strigeidida</taxon>
        <taxon>Schistosomatoidea</taxon>
        <taxon>Schistosomatidae</taxon>
        <taxon>Schistosoma</taxon>
    </lineage>
</organism>
<proteinExistence type="predicted"/>
<evidence type="ECO:0000313" key="3">
    <source>
        <dbReference type="Proteomes" id="UP001292079"/>
    </source>
</evidence>
<accession>A0AAE1Z524</accession>
<feature type="region of interest" description="Disordered" evidence="1">
    <location>
        <begin position="540"/>
        <end position="563"/>
    </location>
</feature>
<dbReference type="AlphaFoldDB" id="A0AAE1Z524"/>
<comment type="caution">
    <text evidence="2">The sequence shown here is derived from an EMBL/GenBank/DDBJ whole genome shotgun (WGS) entry which is preliminary data.</text>
</comment>